<dbReference type="InterPro" id="IPR014721">
    <property type="entry name" value="Ribsml_uS5_D2-typ_fold_subgr"/>
</dbReference>
<evidence type="ECO:0000256" key="8">
    <source>
        <dbReference type="ARBA" id="ARBA00076042"/>
    </source>
</evidence>
<dbReference type="GO" id="GO:0005763">
    <property type="term" value="C:mitochondrial small ribosomal subunit"/>
    <property type="evidence" value="ECO:0007669"/>
    <property type="project" value="TreeGrafter"/>
</dbReference>
<dbReference type="GO" id="GO:0006412">
    <property type="term" value="P:translation"/>
    <property type="evidence" value="ECO:0007669"/>
    <property type="project" value="InterPro"/>
</dbReference>
<dbReference type="PANTHER" id="PTHR21569">
    <property type="entry name" value="RIBOSOMAL PROTEIN S9"/>
    <property type="match status" value="1"/>
</dbReference>
<evidence type="ECO:0000256" key="5">
    <source>
        <dbReference type="ARBA" id="ARBA00023128"/>
    </source>
</evidence>
<sequence length="405" mass="46711">MISKKTFKIVYQLNTHNLIQSFKYLTCNNDKIRSCTFSTNSSLYDEVNANENQTTKSTAVKYGIREEKSSKAMRAYLERAKAYNDFMKLQSEEYIVGKRHLANIMGKDVETFTQKDIDAAIAYLLPSGLYDKKARPFLKPPEEVFPPKKEAEFDETGRPHHFLFYTGKPNYYGALHKLVSYFQELNAYEDSMIRKQLTPDPKLALNLDSSTFKTKDEYQTMFVEELSNAEFNNFVLTLERLMAHPYSYRLKDEIMLYRKPIMLQSTTFEPLQVEVLEDGRQFVTFKNSVRKTAVANVTLFSPGTGKISINGKDLTYFEDVQCREQLMFPLLFTGKTESVDVEATVTGGGTSGQAGAIRFGISWALRSFVSQDMIEKMRLAGLLTRDRRRRERKKPGQMKARRKFT</sequence>
<dbReference type="GO" id="GO:0003735">
    <property type="term" value="F:structural constituent of ribosome"/>
    <property type="evidence" value="ECO:0007669"/>
    <property type="project" value="InterPro"/>
</dbReference>
<protein>
    <recommendedName>
        <fullName evidence="7">Small ribosomal subunit protein uS9m</fullName>
    </recommendedName>
    <alternativeName>
        <fullName evidence="8">28S ribosomal protein S9, mitochondrial</fullName>
    </alternativeName>
</protein>
<keyword evidence="6" id="KW-0687">Ribonucleoprotein</keyword>
<gene>
    <name evidence="10" type="ORF">g.32007</name>
</gene>
<reference evidence="10" key="1">
    <citation type="submission" date="2015-12" db="EMBL/GenBank/DDBJ databases">
        <title>De novo transcriptome assembly of four potential Pierce s Disease insect vectors from Arizona vineyards.</title>
        <authorList>
            <person name="Tassone E.E."/>
        </authorList>
    </citation>
    <scope>NUCLEOTIDE SEQUENCE</scope>
</reference>
<name>A0A1B6D3Y2_9HEMI</name>
<keyword evidence="5" id="KW-0496">Mitochondrion</keyword>
<comment type="subcellular location">
    <subcellularLocation>
        <location evidence="1">Mitochondrion</location>
    </subcellularLocation>
</comment>
<proteinExistence type="inferred from homology"/>
<dbReference type="FunFam" id="3.30.230.10:FF:000035">
    <property type="entry name" value="28S ribosomal protein S9, mitochondrial"/>
    <property type="match status" value="1"/>
</dbReference>
<dbReference type="GO" id="GO:0003723">
    <property type="term" value="F:RNA binding"/>
    <property type="evidence" value="ECO:0007669"/>
    <property type="project" value="TreeGrafter"/>
</dbReference>
<evidence type="ECO:0000256" key="4">
    <source>
        <dbReference type="ARBA" id="ARBA00022980"/>
    </source>
</evidence>
<dbReference type="AlphaFoldDB" id="A0A1B6D3Y2"/>
<dbReference type="EMBL" id="GEDC01016918">
    <property type="protein sequence ID" value="JAS20380.1"/>
    <property type="molecule type" value="Transcribed_RNA"/>
</dbReference>
<evidence type="ECO:0000256" key="1">
    <source>
        <dbReference type="ARBA" id="ARBA00004173"/>
    </source>
</evidence>
<dbReference type="Pfam" id="PF00380">
    <property type="entry name" value="Ribosomal_S9"/>
    <property type="match status" value="1"/>
</dbReference>
<keyword evidence="3" id="KW-0809">Transit peptide</keyword>
<dbReference type="SUPFAM" id="SSF54211">
    <property type="entry name" value="Ribosomal protein S5 domain 2-like"/>
    <property type="match status" value="1"/>
</dbReference>
<evidence type="ECO:0000256" key="6">
    <source>
        <dbReference type="ARBA" id="ARBA00023274"/>
    </source>
</evidence>
<evidence type="ECO:0000313" key="10">
    <source>
        <dbReference type="EMBL" id="JAS20380.1"/>
    </source>
</evidence>
<dbReference type="InterPro" id="IPR020568">
    <property type="entry name" value="Ribosomal_Su5_D2-typ_SF"/>
</dbReference>
<accession>A0A1B6D3Y2</accession>
<feature type="region of interest" description="Disordered" evidence="9">
    <location>
        <begin position="386"/>
        <end position="405"/>
    </location>
</feature>
<evidence type="ECO:0000256" key="3">
    <source>
        <dbReference type="ARBA" id="ARBA00022946"/>
    </source>
</evidence>
<evidence type="ECO:0000256" key="2">
    <source>
        <dbReference type="ARBA" id="ARBA00005251"/>
    </source>
</evidence>
<evidence type="ECO:0000256" key="9">
    <source>
        <dbReference type="SAM" id="MobiDB-lite"/>
    </source>
</evidence>
<keyword evidence="4" id="KW-0689">Ribosomal protein</keyword>
<dbReference type="PANTHER" id="PTHR21569:SF1">
    <property type="entry name" value="SMALL RIBOSOMAL SUBUNIT PROTEIN US9M"/>
    <property type="match status" value="1"/>
</dbReference>
<organism evidence="10">
    <name type="scientific">Clastoptera arizonana</name>
    <name type="common">Arizona spittle bug</name>
    <dbReference type="NCBI Taxonomy" id="38151"/>
    <lineage>
        <taxon>Eukaryota</taxon>
        <taxon>Metazoa</taxon>
        <taxon>Ecdysozoa</taxon>
        <taxon>Arthropoda</taxon>
        <taxon>Hexapoda</taxon>
        <taxon>Insecta</taxon>
        <taxon>Pterygota</taxon>
        <taxon>Neoptera</taxon>
        <taxon>Paraneoptera</taxon>
        <taxon>Hemiptera</taxon>
        <taxon>Auchenorrhyncha</taxon>
        <taxon>Cercopoidea</taxon>
        <taxon>Clastopteridae</taxon>
        <taxon>Clastoptera</taxon>
    </lineage>
</organism>
<dbReference type="Gene3D" id="3.30.230.10">
    <property type="match status" value="1"/>
</dbReference>
<dbReference type="GO" id="GO:0005743">
    <property type="term" value="C:mitochondrial inner membrane"/>
    <property type="evidence" value="ECO:0007669"/>
    <property type="project" value="UniProtKB-ARBA"/>
</dbReference>
<comment type="similarity">
    <text evidence="2">Belongs to the universal ribosomal protein uS9 family.</text>
</comment>
<evidence type="ECO:0000256" key="7">
    <source>
        <dbReference type="ARBA" id="ARBA00039318"/>
    </source>
</evidence>
<dbReference type="InterPro" id="IPR000754">
    <property type="entry name" value="Ribosomal_uS9"/>
</dbReference>